<evidence type="ECO:0008006" key="3">
    <source>
        <dbReference type="Google" id="ProtNLM"/>
    </source>
</evidence>
<dbReference type="AlphaFoldDB" id="A0ABD3IFI5"/>
<sequence length="254" mass="28963">MAAEIFDAQSIDDFAQLDEPEFSVLLEKGFSSPVQPARKTRVVSMSKQKSPLGFLVSKSPVRIYRRRKFNLLVWSRSGPLGINQSVQLPDNDDNIMSLVFGSDTEHDSDWSVHSAGLDADDSDSDWEDFSEEICFEDLPRLGLVQPDESFEAHPIAWQLADEYWTSATTEYSHDINFLGSSTEPIHDWFIWPYFDDNSSGMHPIDFFNQLLPLNVARMVCRETNRYGQKKKGERWSALAVGEFRAWLGVSKPET</sequence>
<reference evidence="1 2" key="1">
    <citation type="submission" date="2024-09" db="EMBL/GenBank/DDBJ databases">
        <title>Chromosome-scale assembly of Riccia sorocarpa.</title>
        <authorList>
            <person name="Paukszto L."/>
        </authorList>
    </citation>
    <scope>NUCLEOTIDE SEQUENCE [LARGE SCALE GENOMIC DNA]</scope>
    <source>
        <strain evidence="1">LP-2024</strain>
        <tissue evidence="1">Aerial parts of the thallus</tissue>
    </source>
</reference>
<gene>
    <name evidence="1" type="ORF">R1sor_019043</name>
</gene>
<protein>
    <recommendedName>
        <fullName evidence="3">Transposase</fullName>
    </recommendedName>
</protein>
<dbReference type="Proteomes" id="UP001633002">
    <property type="component" value="Unassembled WGS sequence"/>
</dbReference>
<proteinExistence type="predicted"/>
<name>A0ABD3IFI5_9MARC</name>
<accession>A0ABD3IFI5</accession>
<organism evidence="1 2">
    <name type="scientific">Riccia sorocarpa</name>
    <dbReference type="NCBI Taxonomy" id="122646"/>
    <lineage>
        <taxon>Eukaryota</taxon>
        <taxon>Viridiplantae</taxon>
        <taxon>Streptophyta</taxon>
        <taxon>Embryophyta</taxon>
        <taxon>Marchantiophyta</taxon>
        <taxon>Marchantiopsida</taxon>
        <taxon>Marchantiidae</taxon>
        <taxon>Marchantiales</taxon>
        <taxon>Ricciaceae</taxon>
        <taxon>Riccia</taxon>
    </lineage>
</organism>
<dbReference type="EMBL" id="JBJQOH010000001">
    <property type="protein sequence ID" value="KAL3701021.1"/>
    <property type="molecule type" value="Genomic_DNA"/>
</dbReference>
<evidence type="ECO:0000313" key="2">
    <source>
        <dbReference type="Proteomes" id="UP001633002"/>
    </source>
</evidence>
<keyword evidence="2" id="KW-1185">Reference proteome</keyword>
<comment type="caution">
    <text evidence="1">The sequence shown here is derived from an EMBL/GenBank/DDBJ whole genome shotgun (WGS) entry which is preliminary data.</text>
</comment>
<evidence type="ECO:0000313" key="1">
    <source>
        <dbReference type="EMBL" id="KAL3701021.1"/>
    </source>
</evidence>